<dbReference type="InterPro" id="IPR009003">
    <property type="entry name" value="Peptidase_S1_PA"/>
</dbReference>
<evidence type="ECO:0000256" key="4">
    <source>
        <dbReference type="ARBA" id="ARBA00023157"/>
    </source>
</evidence>
<dbReference type="RefSeq" id="XP_050518685.1">
    <property type="nucleotide sequence ID" value="XM_050662728.1"/>
</dbReference>
<evidence type="ECO:0000256" key="1">
    <source>
        <dbReference type="ARBA" id="ARBA00022670"/>
    </source>
</evidence>
<evidence type="ECO:0000313" key="7">
    <source>
        <dbReference type="Proteomes" id="UP001652700"/>
    </source>
</evidence>
<proteinExistence type="predicted"/>
<dbReference type="InterPro" id="IPR050430">
    <property type="entry name" value="Peptidase_S1"/>
</dbReference>
<evidence type="ECO:0000313" key="6">
    <source>
        <dbReference type="EnsemblMetazoa" id="XP_050518685.1"/>
    </source>
</evidence>
<reference evidence="6" key="1">
    <citation type="submission" date="2025-05" db="UniProtKB">
        <authorList>
            <consortium name="EnsemblMetazoa"/>
        </authorList>
    </citation>
    <scope>IDENTIFICATION</scope>
</reference>
<keyword evidence="7" id="KW-1185">Reference proteome</keyword>
<dbReference type="InterPro" id="IPR043504">
    <property type="entry name" value="Peptidase_S1_PA_chymotrypsin"/>
</dbReference>
<dbReference type="EnsemblMetazoa" id="XM_050662728.1">
    <property type="protein sequence ID" value="XP_050518685.1"/>
    <property type="gene ID" value="LOC126892896"/>
</dbReference>
<organism evidence="6 7">
    <name type="scientific">Diabrotica virgifera virgifera</name>
    <name type="common">western corn rootworm</name>
    <dbReference type="NCBI Taxonomy" id="50390"/>
    <lineage>
        <taxon>Eukaryota</taxon>
        <taxon>Metazoa</taxon>
        <taxon>Ecdysozoa</taxon>
        <taxon>Arthropoda</taxon>
        <taxon>Hexapoda</taxon>
        <taxon>Insecta</taxon>
        <taxon>Pterygota</taxon>
        <taxon>Neoptera</taxon>
        <taxon>Endopterygota</taxon>
        <taxon>Coleoptera</taxon>
        <taxon>Polyphaga</taxon>
        <taxon>Cucujiformia</taxon>
        <taxon>Chrysomeloidea</taxon>
        <taxon>Chrysomelidae</taxon>
        <taxon>Galerucinae</taxon>
        <taxon>Diabroticina</taxon>
        <taxon>Diabroticites</taxon>
        <taxon>Diabrotica</taxon>
    </lineage>
</organism>
<dbReference type="Pfam" id="PF00089">
    <property type="entry name" value="Trypsin"/>
    <property type="match status" value="1"/>
</dbReference>
<dbReference type="Proteomes" id="UP001652700">
    <property type="component" value="Unplaced"/>
</dbReference>
<dbReference type="PANTHER" id="PTHR24276:SF91">
    <property type="entry name" value="AT26814P-RELATED"/>
    <property type="match status" value="1"/>
</dbReference>
<dbReference type="GeneID" id="126892896"/>
<sequence length="160" mass="17508">MVTAFQKGLNTTGPNIKGLAKKVTFSKKIQPIQLPEQDYEVPAGTKVTTAGWGKTEHRVNYTPFLLEISTKIIDSQTCEKLFSSTKGVKVTERNICAENFKEKKVACGGDSGGPLELNGTLIGVVSWGDCNSPAEVVEKYTTVFSDVRDFIPWIKKHAAI</sequence>
<accession>A0ABM5L8C2</accession>
<keyword evidence="2" id="KW-0378">Hydrolase</keyword>
<keyword evidence="4" id="KW-1015">Disulfide bond</keyword>
<evidence type="ECO:0000256" key="2">
    <source>
        <dbReference type="ARBA" id="ARBA00022801"/>
    </source>
</evidence>
<dbReference type="SMART" id="SM00020">
    <property type="entry name" value="Tryp_SPc"/>
    <property type="match status" value="1"/>
</dbReference>
<dbReference type="SUPFAM" id="SSF50494">
    <property type="entry name" value="Trypsin-like serine proteases"/>
    <property type="match status" value="1"/>
</dbReference>
<feature type="domain" description="Peptidase S1" evidence="5">
    <location>
        <begin position="19"/>
        <end position="159"/>
    </location>
</feature>
<keyword evidence="3" id="KW-0720">Serine protease</keyword>
<name>A0ABM5L8C2_DIAVI</name>
<protein>
    <recommendedName>
        <fullName evidence="5">Peptidase S1 domain-containing protein</fullName>
    </recommendedName>
</protein>
<dbReference type="CDD" id="cd00190">
    <property type="entry name" value="Tryp_SPc"/>
    <property type="match status" value="1"/>
</dbReference>
<evidence type="ECO:0000259" key="5">
    <source>
        <dbReference type="PROSITE" id="PS50240"/>
    </source>
</evidence>
<dbReference type="InterPro" id="IPR001254">
    <property type="entry name" value="Trypsin_dom"/>
</dbReference>
<keyword evidence="1" id="KW-0645">Protease</keyword>
<dbReference type="PROSITE" id="PS50240">
    <property type="entry name" value="TRYPSIN_DOM"/>
    <property type="match status" value="1"/>
</dbReference>
<dbReference type="PANTHER" id="PTHR24276">
    <property type="entry name" value="POLYSERASE-RELATED"/>
    <property type="match status" value="1"/>
</dbReference>
<dbReference type="Gene3D" id="2.40.10.10">
    <property type="entry name" value="Trypsin-like serine proteases"/>
    <property type="match status" value="1"/>
</dbReference>
<evidence type="ECO:0000256" key="3">
    <source>
        <dbReference type="ARBA" id="ARBA00022825"/>
    </source>
</evidence>